<gene>
    <name evidence="8" type="ORF">DYB32_007407</name>
</gene>
<dbReference type="EMBL" id="QUSY01000504">
    <property type="protein sequence ID" value="RHY28930.1"/>
    <property type="molecule type" value="Genomic_DNA"/>
</dbReference>
<reference evidence="8 9" key="1">
    <citation type="submission" date="2018-08" db="EMBL/GenBank/DDBJ databases">
        <title>Aphanomyces genome sequencing and annotation.</title>
        <authorList>
            <person name="Minardi D."/>
            <person name="Oidtmann B."/>
            <person name="Van Der Giezen M."/>
            <person name="Studholme D.J."/>
        </authorList>
    </citation>
    <scope>NUCLEOTIDE SEQUENCE [LARGE SCALE GENOMIC DNA]</scope>
    <source>
        <strain evidence="8 9">NJM0002</strain>
    </source>
</reference>
<dbReference type="InterPro" id="IPR011011">
    <property type="entry name" value="Znf_FYVE_PHD"/>
</dbReference>
<evidence type="ECO:0000256" key="5">
    <source>
        <dbReference type="SAM" id="MobiDB-lite"/>
    </source>
</evidence>
<feature type="compositionally biased region" description="Low complexity" evidence="5">
    <location>
        <begin position="148"/>
        <end position="167"/>
    </location>
</feature>
<dbReference type="Proteomes" id="UP000285060">
    <property type="component" value="Unassembled WGS sequence"/>
</dbReference>
<feature type="transmembrane region" description="Helical" evidence="6">
    <location>
        <begin position="182"/>
        <end position="203"/>
    </location>
</feature>
<keyword evidence="1" id="KW-0479">Metal-binding</keyword>
<dbReference type="InterPro" id="IPR013083">
    <property type="entry name" value="Znf_RING/FYVE/PHD"/>
</dbReference>
<comment type="caution">
    <text evidence="8">The sequence shown here is derived from an EMBL/GenBank/DDBJ whole genome shotgun (WGS) entry which is preliminary data.</text>
</comment>
<evidence type="ECO:0000256" key="3">
    <source>
        <dbReference type="ARBA" id="ARBA00022833"/>
    </source>
</evidence>
<organism evidence="8 9">
    <name type="scientific">Aphanomyces invadans</name>
    <dbReference type="NCBI Taxonomy" id="157072"/>
    <lineage>
        <taxon>Eukaryota</taxon>
        <taxon>Sar</taxon>
        <taxon>Stramenopiles</taxon>
        <taxon>Oomycota</taxon>
        <taxon>Saprolegniomycetes</taxon>
        <taxon>Saprolegniales</taxon>
        <taxon>Verrucalvaceae</taxon>
        <taxon>Aphanomyces</taxon>
    </lineage>
</organism>
<evidence type="ECO:0000256" key="6">
    <source>
        <dbReference type="SAM" id="Phobius"/>
    </source>
</evidence>
<keyword evidence="6" id="KW-0472">Membrane</keyword>
<protein>
    <recommendedName>
        <fullName evidence="7">FYVE-type domain-containing protein</fullName>
    </recommendedName>
</protein>
<evidence type="ECO:0000256" key="4">
    <source>
        <dbReference type="PROSITE-ProRule" id="PRU00091"/>
    </source>
</evidence>
<keyword evidence="6" id="KW-1133">Transmembrane helix</keyword>
<name>A0A3R6V9Y0_9STRA</name>
<dbReference type="Gene3D" id="3.30.40.10">
    <property type="entry name" value="Zinc/RING finger domain, C3HC4 (zinc finger)"/>
    <property type="match status" value="1"/>
</dbReference>
<feature type="transmembrane region" description="Helical" evidence="6">
    <location>
        <begin position="209"/>
        <end position="232"/>
    </location>
</feature>
<dbReference type="SUPFAM" id="SSF57903">
    <property type="entry name" value="FYVE/PHD zinc finger"/>
    <property type="match status" value="1"/>
</dbReference>
<dbReference type="GO" id="GO:0008270">
    <property type="term" value="F:zinc ion binding"/>
    <property type="evidence" value="ECO:0007669"/>
    <property type="project" value="UniProtKB-KW"/>
</dbReference>
<evidence type="ECO:0000256" key="2">
    <source>
        <dbReference type="ARBA" id="ARBA00022771"/>
    </source>
</evidence>
<dbReference type="SMART" id="SM00064">
    <property type="entry name" value="FYVE"/>
    <property type="match status" value="1"/>
</dbReference>
<evidence type="ECO:0000313" key="8">
    <source>
        <dbReference type="EMBL" id="RHY28930.1"/>
    </source>
</evidence>
<accession>A0A3R6V9Y0</accession>
<dbReference type="VEuPathDB" id="FungiDB:H310_08769"/>
<keyword evidence="3" id="KW-0862">Zinc</keyword>
<proteinExistence type="predicted"/>
<feature type="region of interest" description="Disordered" evidence="5">
    <location>
        <begin position="135"/>
        <end position="167"/>
    </location>
</feature>
<keyword evidence="2 4" id="KW-0863">Zinc-finger</keyword>
<dbReference type="InterPro" id="IPR017455">
    <property type="entry name" value="Znf_FYVE-rel"/>
</dbReference>
<evidence type="ECO:0000256" key="1">
    <source>
        <dbReference type="ARBA" id="ARBA00022723"/>
    </source>
</evidence>
<keyword evidence="9" id="KW-1185">Reference proteome</keyword>
<evidence type="ECO:0000313" key="9">
    <source>
        <dbReference type="Proteomes" id="UP000285060"/>
    </source>
</evidence>
<dbReference type="PROSITE" id="PS50178">
    <property type="entry name" value="ZF_FYVE"/>
    <property type="match status" value="1"/>
</dbReference>
<sequence>MTAATTLSTLFQSHREHEEEVSMRLMSPADDLLMKNVKFDRVSLQALGMDDVQLCDKSHYAPKAKDAGCACCNKKLLFYDKHHCRVCGDVVCGQCSMHRIKVKAQIKSIRTCNKCFMYNLQLFNRRLQDKADIVPPKPVRRRRASTETLPLPDSAATTTPTSSTSVPPLALPAKRDNAAAKAVSTTLVFVAASCILVGMFVALEVTIDTALFMCAVAMVMFLCLLQLLRSLVPAAPRMRCRLG</sequence>
<dbReference type="Pfam" id="PF01363">
    <property type="entry name" value="FYVE"/>
    <property type="match status" value="1"/>
</dbReference>
<dbReference type="InterPro" id="IPR000306">
    <property type="entry name" value="Znf_FYVE"/>
</dbReference>
<feature type="domain" description="FYVE-type" evidence="7">
    <location>
        <begin position="63"/>
        <end position="116"/>
    </location>
</feature>
<evidence type="ECO:0000259" key="7">
    <source>
        <dbReference type="PROSITE" id="PS50178"/>
    </source>
</evidence>
<dbReference type="AlphaFoldDB" id="A0A3R6V9Y0"/>
<keyword evidence="6" id="KW-0812">Transmembrane</keyword>